<dbReference type="Pfam" id="PF00702">
    <property type="entry name" value="Hydrolase"/>
    <property type="match status" value="1"/>
</dbReference>
<keyword evidence="3 5" id="KW-0378">Hydrolase</keyword>
<dbReference type="Gene3D" id="3.40.50.1000">
    <property type="entry name" value="HAD superfamily/HAD-like"/>
    <property type="match status" value="1"/>
</dbReference>
<dbReference type="GO" id="GO:0016791">
    <property type="term" value="F:phosphatase activity"/>
    <property type="evidence" value="ECO:0007669"/>
    <property type="project" value="TreeGrafter"/>
</dbReference>
<evidence type="ECO:0000313" key="5">
    <source>
        <dbReference type="EMBL" id="SFP99233.1"/>
    </source>
</evidence>
<dbReference type="GO" id="GO:0046872">
    <property type="term" value="F:metal ion binding"/>
    <property type="evidence" value="ECO:0007669"/>
    <property type="project" value="UniProtKB-KW"/>
</dbReference>
<dbReference type="PANTHER" id="PTHR46470">
    <property type="entry name" value="N-ACYLNEURAMINATE-9-PHOSPHATASE"/>
    <property type="match status" value="1"/>
</dbReference>
<dbReference type="InterPro" id="IPR051400">
    <property type="entry name" value="HAD-like_hydrolase"/>
</dbReference>
<keyword evidence="2" id="KW-0479">Metal-binding</keyword>
<dbReference type="OrthoDB" id="264363at2"/>
<name>A0A1I5UVG3_9FIRM</name>
<dbReference type="PANTHER" id="PTHR46470:SF2">
    <property type="entry name" value="GLYCERALDEHYDE 3-PHOSPHATE PHOSPHATASE"/>
    <property type="match status" value="1"/>
</dbReference>
<dbReference type="EMBL" id="FOXO01000014">
    <property type="protein sequence ID" value="SFP99233.1"/>
    <property type="molecule type" value="Genomic_DNA"/>
</dbReference>
<proteinExistence type="predicted"/>
<evidence type="ECO:0000313" key="6">
    <source>
        <dbReference type="Proteomes" id="UP000182624"/>
    </source>
</evidence>
<dbReference type="PRINTS" id="PR00413">
    <property type="entry name" value="HADHALOGNASE"/>
</dbReference>
<evidence type="ECO:0000256" key="2">
    <source>
        <dbReference type="ARBA" id="ARBA00022723"/>
    </source>
</evidence>
<accession>A0A1I5UVG3</accession>
<dbReference type="Proteomes" id="UP000182624">
    <property type="component" value="Unassembled WGS sequence"/>
</dbReference>
<comment type="cofactor">
    <cofactor evidence="1">
        <name>Mg(2+)</name>
        <dbReference type="ChEBI" id="CHEBI:18420"/>
    </cofactor>
</comment>
<protein>
    <submittedName>
        <fullName evidence="5">Putative hydrolase of the HAD superfamily</fullName>
    </submittedName>
</protein>
<evidence type="ECO:0000256" key="3">
    <source>
        <dbReference type="ARBA" id="ARBA00022801"/>
    </source>
</evidence>
<evidence type="ECO:0000256" key="4">
    <source>
        <dbReference type="ARBA" id="ARBA00022842"/>
    </source>
</evidence>
<dbReference type="InterPro" id="IPR036412">
    <property type="entry name" value="HAD-like_sf"/>
</dbReference>
<dbReference type="GO" id="GO:0044281">
    <property type="term" value="P:small molecule metabolic process"/>
    <property type="evidence" value="ECO:0007669"/>
    <property type="project" value="UniProtKB-ARBA"/>
</dbReference>
<dbReference type="NCBIfam" id="TIGR01549">
    <property type="entry name" value="HAD-SF-IA-v1"/>
    <property type="match status" value="1"/>
</dbReference>
<keyword evidence="4" id="KW-0460">Magnesium</keyword>
<dbReference type="SFLD" id="SFLDG01129">
    <property type="entry name" value="C1.5:_HAD__Beta-PGM__Phosphata"/>
    <property type="match status" value="1"/>
</dbReference>
<dbReference type="Gene3D" id="1.10.150.520">
    <property type="match status" value="1"/>
</dbReference>
<gene>
    <name evidence="5" type="ORF">SAMN04487928_11469</name>
</gene>
<dbReference type="InterPro" id="IPR006439">
    <property type="entry name" value="HAD-SF_hydro_IA"/>
</dbReference>
<dbReference type="InterPro" id="IPR023214">
    <property type="entry name" value="HAD_sf"/>
</dbReference>
<keyword evidence="6" id="KW-1185">Reference proteome</keyword>
<sequence length="221" mass="25423">MPYKYKNYIFDLYGTLVDIHTDEEQPELWVRMAKKLSEEYGADYTGADLREKYLLACKEETEALTEKTHAEYPEIKIENVWAKLIGNEYAVDPCSLEALCIFFREASRDKLCKYPDTDRLLSELKSAGEKVFLLSNAQLFFTRKELEEVDIAKYFDDIFISSDNGVKKPQKEFMEKLLKKHGLNPTECVMIGNEVFSDGGVAKANGVDYIFVQDGDFSKII</sequence>
<evidence type="ECO:0000256" key="1">
    <source>
        <dbReference type="ARBA" id="ARBA00001946"/>
    </source>
</evidence>
<dbReference type="AlphaFoldDB" id="A0A1I5UVG3"/>
<dbReference type="SUPFAM" id="SSF56784">
    <property type="entry name" value="HAD-like"/>
    <property type="match status" value="1"/>
</dbReference>
<reference evidence="6" key="1">
    <citation type="submission" date="2016-10" db="EMBL/GenBank/DDBJ databases">
        <authorList>
            <person name="Varghese N."/>
            <person name="Submissions S."/>
        </authorList>
    </citation>
    <scope>NUCLEOTIDE SEQUENCE [LARGE SCALE GENOMIC DNA]</scope>
    <source>
        <strain evidence="6">P18</strain>
    </source>
</reference>
<dbReference type="SFLD" id="SFLDS00003">
    <property type="entry name" value="Haloacid_Dehalogenase"/>
    <property type="match status" value="1"/>
</dbReference>
<dbReference type="RefSeq" id="WP_074888216.1">
    <property type="nucleotide sequence ID" value="NZ_FOXO01000014.1"/>
</dbReference>
<organism evidence="5 6">
    <name type="scientific">Butyrivibrio proteoclasticus</name>
    <dbReference type="NCBI Taxonomy" id="43305"/>
    <lineage>
        <taxon>Bacteria</taxon>
        <taxon>Bacillati</taxon>
        <taxon>Bacillota</taxon>
        <taxon>Clostridia</taxon>
        <taxon>Lachnospirales</taxon>
        <taxon>Lachnospiraceae</taxon>
        <taxon>Butyrivibrio</taxon>
    </lineage>
</organism>